<gene>
    <name evidence="1" type="ORF">H4C44_02050</name>
</gene>
<evidence type="ECO:0000313" key="2">
    <source>
        <dbReference type="Proteomes" id="UP000556620"/>
    </source>
</evidence>
<accession>A0A7W2JFG7</accession>
<proteinExistence type="predicted"/>
<dbReference type="EMBL" id="JACGCU010000002">
    <property type="protein sequence ID" value="MBA6057960.1"/>
    <property type="molecule type" value="Genomic_DNA"/>
</dbReference>
<reference evidence="1 2" key="1">
    <citation type="submission" date="2020-07" db="EMBL/GenBank/DDBJ databases">
        <title>Diversity of carbapenemase encoding genes among Pseudomonas putida group clinical isolates in a tertiary Brazilian hospital.</title>
        <authorList>
            <person name="Alberto-Lei F."/>
            <person name="Nodari C.S."/>
            <person name="Streling A.P."/>
            <person name="Paulino J.T."/>
            <person name="Bessa-Neto F.O."/>
            <person name="Cayo R."/>
            <person name="Gales A.C."/>
        </authorList>
    </citation>
    <scope>NUCLEOTIDE SEQUENCE [LARGE SCALE GENOMIC DNA]</scope>
    <source>
        <strain evidence="1 2">14535</strain>
    </source>
</reference>
<dbReference type="Gene3D" id="3.40.30.10">
    <property type="entry name" value="Glutaredoxin"/>
    <property type="match status" value="1"/>
</dbReference>
<comment type="caution">
    <text evidence="1">The sequence shown here is derived from an EMBL/GenBank/DDBJ whole genome shotgun (WGS) entry which is preliminary data.</text>
</comment>
<dbReference type="SUPFAM" id="SSF52833">
    <property type="entry name" value="Thioredoxin-like"/>
    <property type="match status" value="1"/>
</dbReference>
<dbReference type="Proteomes" id="UP000556620">
    <property type="component" value="Unassembled WGS sequence"/>
</dbReference>
<organism evidence="1 2">
    <name type="scientific">Pseudomonas juntendi</name>
    <dbReference type="NCBI Taxonomy" id="2666183"/>
    <lineage>
        <taxon>Bacteria</taxon>
        <taxon>Pseudomonadati</taxon>
        <taxon>Pseudomonadota</taxon>
        <taxon>Gammaproteobacteria</taxon>
        <taxon>Pseudomonadales</taxon>
        <taxon>Pseudomonadaceae</taxon>
        <taxon>Pseudomonas</taxon>
    </lineage>
</organism>
<dbReference type="RefSeq" id="WP_009686618.1">
    <property type="nucleotide sequence ID" value="NZ_CP091311.1"/>
</dbReference>
<protein>
    <submittedName>
        <fullName evidence="1">DsbA family protein</fullName>
    </submittedName>
</protein>
<sequence length="225" mass="24598">MAAMKLHFLFDPLCGWCYASADTLRHLAERFADELEMHPTGLFAGPGARQINAEFAHFARANDLRIASLTGQPFSELYFKQILGDPSLRFDSLPVSRALTLARGYGKALEPKLYAALQTARYVDGLDTSSPEVVAACTADFLGQEGFTADAQALLTALTRQQQLASQTSARFTEAQALMRKAGANGVPLLLVELDQRMHAFSGPDLYNQPERLIATIEQFTQAAV</sequence>
<dbReference type="InterPro" id="IPR036249">
    <property type="entry name" value="Thioredoxin-like_sf"/>
</dbReference>
<dbReference type="AlphaFoldDB" id="A0A7W2JFG7"/>
<dbReference type="CDD" id="cd03025">
    <property type="entry name" value="DsbA_FrnE_like"/>
    <property type="match status" value="1"/>
</dbReference>
<evidence type="ECO:0000313" key="1">
    <source>
        <dbReference type="EMBL" id="MBA6057960.1"/>
    </source>
</evidence>
<name>A0A7W2JFG7_9PSED</name>